<keyword evidence="3 4" id="KW-0808">Transferase</keyword>
<name>A0AAW1LDC0_POPJA</name>
<dbReference type="SUPFAM" id="SSF53756">
    <property type="entry name" value="UDP-Glycosyltransferase/glycogen phosphorylase"/>
    <property type="match status" value="1"/>
</dbReference>
<dbReference type="Pfam" id="PF00201">
    <property type="entry name" value="UDPGT"/>
    <property type="match status" value="1"/>
</dbReference>
<gene>
    <name evidence="4" type="ORF">QE152_g13330</name>
</gene>
<keyword evidence="2" id="KW-0328">Glycosyltransferase</keyword>
<comment type="similarity">
    <text evidence="1">Belongs to the UDP-glycosyltransferase family.</text>
</comment>
<dbReference type="EMBL" id="JASPKY010000126">
    <property type="protein sequence ID" value="KAK9731815.1"/>
    <property type="molecule type" value="Genomic_DNA"/>
</dbReference>
<dbReference type="PANTHER" id="PTHR48043:SF145">
    <property type="entry name" value="FI06409P-RELATED"/>
    <property type="match status" value="1"/>
</dbReference>
<organism evidence="4 5">
    <name type="scientific">Popillia japonica</name>
    <name type="common">Japanese beetle</name>
    <dbReference type="NCBI Taxonomy" id="7064"/>
    <lineage>
        <taxon>Eukaryota</taxon>
        <taxon>Metazoa</taxon>
        <taxon>Ecdysozoa</taxon>
        <taxon>Arthropoda</taxon>
        <taxon>Hexapoda</taxon>
        <taxon>Insecta</taxon>
        <taxon>Pterygota</taxon>
        <taxon>Neoptera</taxon>
        <taxon>Endopterygota</taxon>
        <taxon>Coleoptera</taxon>
        <taxon>Polyphaga</taxon>
        <taxon>Scarabaeiformia</taxon>
        <taxon>Scarabaeidae</taxon>
        <taxon>Rutelinae</taxon>
        <taxon>Popillia</taxon>
    </lineage>
</organism>
<dbReference type="Proteomes" id="UP001458880">
    <property type="component" value="Unassembled WGS sequence"/>
</dbReference>
<dbReference type="AlphaFoldDB" id="A0AAW1LDC0"/>
<evidence type="ECO:0000313" key="4">
    <source>
        <dbReference type="EMBL" id="KAK9731815.1"/>
    </source>
</evidence>
<reference evidence="4 5" key="1">
    <citation type="journal article" date="2024" name="BMC Genomics">
        <title>De novo assembly and annotation of Popillia japonica's genome with initial clues to its potential as an invasive pest.</title>
        <authorList>
            <person name="Cucini C."/>
            <person name="Boschi S."/>
            <person name="Funari R."/>
            <person name="Cardaioli E."/>
            <person name="Iannotti N."/>
            <person name="Marturano G."/>
            <person name="Paoli F."/>
            <person name="Bruttini M."/>
            <person name="Carapelli A."/>
            <person name="Frati F."/>
            <person name="Nardi F."/>
        </authorList>
    </citation>
    <scope>NUCLEOTIDE SEQUENCE [LARGE SCALE GENOMIC DNA]</scope>
    <source>
        <strain evidence="4">DMR45628</strain>
    </source>
</reference>
<evidence type="ECO:0000256" key="1">
    <source>
        <dbReference type="ARBA" id="ARBA00009995"/>
    </source>
</evidence>
<accession>A0AAW1LDC0</accession>
<evidence type="ECO:0000256" key="3">
    <source>
        <dbReference type="ARBA" id="ARBA00022679"/>
    </source>
</evidence>
<evidence type="ECO:0000313" key="5">
    <source>
        <dbReference type="Proteomes" id="UP001458880"/>
    </source>
</evidence>
<dbReference type="InterPro" id="IPR002213">
    <property type="entry name" value="UDP_glucos_trans"/>
</dbReference>
<dbReference type="GO" id="GO:0008194">
    <property type="term" value="F:UDP-glycosyltransferase activity"/>
    <property type="evidence" value="ECO:0007669"/>
    <property type="project" value="InterPro"/>
</dbReference>
<dbReference type="InterPro" id="IPR050271">
    <property type="entry name" value="UDP-glycosyltransferase"/>
</dbReference>
<dbReference type="PANTHER" id="PTHR48043">
    <property type="entry name" value="EG:EG0003.4 PROTEIN-RELATED"/>
    <property type="match status" value="1"/>
</dbReference>
<protein>
    <submittedName>
        <fullName evidence="4">UDP-glucoronosyl and UDP-glucosyl transferase</fullName>
    </submittedName>
</protein>
<proteinExistence type="inferred from homology"/>
<keyword evidence="5" id="KW-1185">Reference proteome</keyword>
<sequence length="288" mass="32272">MHSLSCSILHKGVVIILLITLLLVNYVSPYRILGVFPHAGKSHFDVFEPMFLELAKKGHNITMISHFPQKKLVPGYYDISLAGTTKILVNVLPFGIMGNSKLSRIFHVFDLAILTNHVCESGLNSQPIQDFIRRNEKYDVVITEFFTTNCFVGLMHVTGGSLIGLTSGGMIPWISDFLGTPDHPSYIPSLFIGHSDKMNFIDKIENTLIYLVSKIGYIVWIDRPANAYARKYIHPTVSELNTYVFNASLLLTNVHHTLHGPRPHTSSVIEVGGMHLKKVKKLPQVFGF</sequence>
<comment type="caution">
    <text evidence="4">The sequence shown here is derived from an EMBL/GenBank/DDBJ whole genome shotgun (WGS) entry which is preliminary data.</text>
</comment>
<evidence type="ECO:0000256" key="2">
    <source>
        <dbReference type="ARBA" id="ARBA00022676"/>
    </source>
</evidence>